<keyword evidence="2 3" id="KW-0802">TPR repeat</keyword>
<feature type="repeat" description="TPR" evidence="3">
    <location>
        <begin position="409"/>
        <end position="442"/>
    </location>
</feature>
<feature type="repeat" description="TPR" evidence="3">
    <location>
        <begin position="501"/>
        <end position="534"/>
    </location>
</feature>
<feature type="repeat" description="TPR" evidence="3">
    <location>
        <begin position="455"/>
        <end position="488"/>
    </location>
</feature>
<name>A0A6S7BP91_9BURK</name>
<sequence length="629" mass="69910">MSWNCRIRYRYDIAVCDTRPIRMRLRGASSSANLVMATCTAGVTEMSARRILSNVMIAVAFRGCMAAEAASPCSPALSEVDVEHGFKVQTDCGLAVRTVRRLPDELNRAAKGAELSGAQRVSLARAANVMLGAVHVPPGGMQHKTEVELANIAPLIESLAVKLKVQPDTDPVAAAHKWNARYKNLLHRSSIKRSSNPLELQIDAALDRFDLDRASTLTSALVSGLLADQQTTTKTITARYYDAAEIELLRFKPQSALPYLHKAYALQPEDTDVATAFADTLQEQGEPARAEPIYRALRLRYQALALEKPATWQPDVARTLVKLGNVYVALRRPKEAETAWLQALEIDWLLARDNPATYGPGVADTLDKLGALYRDTGRLSDAADAYREALDVDRALASRDPATYLPDIATTLNDLAILYSTAQRMSEAEQAYQEALEIQSALVRDNPAAWHPALARTLNNLGNVYSAMQRLGEAEQAYQEALTIRRQLVRESPARYQSDLARTLSNLGVLYRATQRPRQAQQAYEEALRIYRTLARKTPAVDQPDEARTLNNLGVLFSHTQRPREAEDAYRQALDLYRTLSRDDPVTYRQDEARTLGNLGALFSQTQRPRQAEEARREATRLLETTDAP</sequence>
<reference evidence="4 5" key="1">
    <citation type="submission" date="2020-04" db="EMBL/GenBank/DDBJ databases">
        <authorList>
            <person name="De Canck E."/>
        </authorList>
    </citation>
    <scope>NUCLEOTIDE SEQUENCE [LARGE SCALE GENOMIC DNA]</scope>
    <source>
        <strain evidence="4 5">LMG 28614</strain>
    </source>
</reference>
<evidence type="ECO:0000256" key="3">
    <source>
        <dbReference type="PROSITE-ProRule" id="PRU00339"/>
    </source>
</evidence>
<dbReference type="EMBL" id="CADIKK010000023">
    <property type="protein sequence ID" value="CAB3798008.1"/>
    <property type="molecule type" value="Genomic_DNA"/>
</dbReference>
<feature type="repeat" description="TPR" evidence="3">
    <location>
        <begin position="363"/>
        <end position="396"/>
    </location>
</feature>
<dbReference type="SUPFAM" id="SSF48452">
    <property type="entry name" value="TPR-like"/>
    <property type="match status" value="2"/>
</dbReference>
<evidence type="ECO:0000256" key="2">
    <source>
        <dbReference type="ARBA" id="ARBA00022803"/>
    </source>
</evidence>
<dbReference type="Gene3D" id="1.25.40.10">
    <property type="entry name" value="Tetratricopeptide repeat domain"/>
    <property type="match status" value="3"/>
</dbReference>
<dbReference type="SMART" id="SM00028">
    <property type="entry name" value="TPR"/>
    <property type="match status" value="8"/>
</dbReference>
<proteinExistence type="predicted"/>
<gene>
    <name evidence="4" type="ORF">LMG28614_04695</name>
</gene>
<dbReference type="PANTHER" id="PTHR45641:SF19">
    <property type="entry name" value="NEPHROCYSTIN-3"/>
    <property type="match status" value="1"/>
</dbReference>
<dbReference type="Pfam" id="PF13424">
    <property type="entry name" value="TPR_12"/>
    <property type="match status" value="2"/>
</dbReference>
<dbReference type="InterPro" id="IPR019734">
    <property type="entry name" value="TPR_rpt"/>
</dbReference>
<organism evidence="4 5">
    <name type="scientific">Paraburkholderia ultramafica</name>
    <dbReference type="NCBI Taxonomy" id="1544867"/>
    <lineage>
        <taxon>Bacteria</taxon>
        <taxon>Pseudomonadati</taxon>
        <taxon>Pseudomonadota</taxon>
        <taxon>Betaproteobacteria</taxon>
        <taxon>Burkholderiales</taxon>
        <taxon>Burkholderiaceae</taxon>
        <taxon>Paraburkholderia</taxon>
    </lineage>
</organism>
<keyword evidence="5" id="KW-1185">Reference proteome</keyword>
<evidence type="ECO:0000256" key="1">
    <source>
        <dbReference type="ARBA" id="ARBA00022737"/>
    </source>
</evidence>
<dbReference type="Pfam" id="PF13181">
    <property type="entry name" value="TPR_8"/>
    <property type="match status" value="1"/>
</dbReference>
<protein>
    <submittedName>
        <fullName evidence="4">Uncharacterized protein</fullName>
    </submittedName>
</protein>
<dbReference type="PROSITE" id="PS50005">
    <property type="entry name" value="TPR"/>
    <property type="match status" value="4"/>
</dbReference>
<keyword evidence="1" id="KW-0677">Repeat</keyword>
<dbReference type="PANTHER" id="PTHR45641">
    <property type="entry name" value="TETRATRICOPEPTIDE REPEAT PROTEIN (AFU_ORTHOLOGUE AFUA_6G03870)"/>
    <property type="match status" value="1"/>
</dbReference>
<dbReference type="AlphaFoldDB" id="A0A6S7BP91"/>
<accession>A0A6S7BP91</accession>
<dbReference type="Pfam" id="PF13374">
    <property type="entry name" value="TPR_10"/>
    <property type="match status" value="2"/>
</dbReference>
<evidence type="ECO:0000313" key="5">
    <source>
        <dbReference type="Proteomes" id="UP000494365"/>
    </source>
</evidence>
<evidence type="ECO:0000313" key="4">
    <source>
        <dbReference type="EMBL" id="CAB3798008.1"/>
    </source>
</evidence>
<dbReference type="Pfam" id="PF14559">
    <property type="entry name" value="TPR_19"/>
    <property type="match status" value="1"/>
</dbReference>
<dbReference type="InterPro" id="IPR011990">
    <property type="entry name" value="TPR-like_helical_dom_sf"/>
</dbReference>
<dbReference type="Proteomes" id="UP000494365">
    <property type="component" value="Unassembled WGS sequence"/>
</dbReference>